<dbReference type="InParanoid" id="G4ZJ03"/>
<keyword evidence="1" id="KW-0812">Transmembrane</keyword>
<feature type="transmembrane region" description="Helical" evidence="1">
    <location>
        <begin position="328"/>
        <end position="350"/>
    </location>
</feature>
<dbReference type="EMBL" id="JH159154">
    <property type="protein sequence ID" value="EGZ18808.1"/>
    <property type="molecule type" value="Genomic_DNA"/>
</dbReference>
<organism evidence="2 3">
    <name type="scientific">Phytophthora sojae (strain P6497)</name>
    <name type="common">Soybean stem and root rot agent</name>
    <name type="synonym">Phytophthora megasperma f. sp. glycines</name>
    <dbReference type="NCBI Taxonomy" id="1094619"/>
    <lineage>
        <taxon>Eukaryota</taxon>
        <taxon>Sar</taxon>
        <taxon>Stramenopiles</taxon>
        <taxon>Oomycota</taxon>
        <taxon>Peronosporomycetes</taxon>
        <taxon>Peronosporales</taxon>
        <taxon>Peronosporaceae</taxon>
        <taxon>Phytophthora</taxon>
    </lineage>
</organism>
<gene>
    <name evidence="2" type="ORF">PHYSODRAFT_315362</name>
</gene>
<keyword evidence="3" id="KW-1185">Reference proteome</keyword>
<protein>
    <submittedName>
        <fullName evidence="2">Uncharacterized protein</fullName>
    </submittedName>
</protein>
<dbReference type="KEGG" id="psoj:PHYSODRAFT_315362"/>
<sequence>MTELFQFKLHFYMGDLCDLTYSAGIALAVRRIYYQETCEGRSRSLTPLPRVLTRRTASFWREYCRKLPSAVLVALAGGYVHAVSSYRILDRGQVVIVLFAVSTALLKIGLQESAKWYIIKRGVQSIRTMCVLVGVPTVLIDTQTRILMVGTQTNTFLMIGTVGMAMVEGCMRAAKALSIVYSIRRQAKAVEEKLHQLSANTMQAQVAKHKTTQSSSSPPCSSSLKLEFDLWRRQVLPYHTAERTADMYAEYISIGCSQSIMFWFAGHPYYPALKFDATSTLSDHGAWRLGKLGMLVFQFAVEVLVDYIGVVVEMAVGIEFDRIKGLSAFLGVLFMAMAVLTINISATIYLG</sequence>
<accession>G4ZJ03</accession>
<dbReference type="GeneID" id="20643851"/>
<dbReference type="Proteomes" id="UP000002640">
    <property type="component" value="Unassembled WGS sequence"/>
</dbReference>
<evidence type="ECO:0000256" key="1">
    <source>
        <dbReference type="SAM" id="Phobius"/>
    </source>
</evidence>
<dbReference type="RefSeq" id="XP_009527866.1">
    <property type="nucleotide sequence ID" value="XM_009529571.1"/>
</dbReference>
<evidence type="ECO:0000313" key="2">
    <source>
        <dbReference type="EMBL" id="EGZ18808.1"/>
    </source>
</evidence>
<dbReference type="OMA" id="GMIAIEI"/>
<feature type="transmembrane region" description="Helical" evidence="1">
    <location>
        <begin position="295"/>
        <end position="316"/>
    </location>
</feature>
<reference evidence="2 3" key="1">
    <citation type="journal article" date="2006" name="Science">
        <title>Phytophthora genome sequences uncover evolutionary origins and mechanisms of pathogenesis.</title>
        <authorList>
            <person name="Tyler B.M."/>
            <person name="Tripathy S."/>
            <person name="Zhang X."/>
            <person name="Dehal P."/>
            <person name="Jiang R.H."/>
            <person name="Aerts A."/>
            <person name="Arredondo F.D."/>
            <person name="Baxter L."/>
            <person name="Bensasson D."/>
            <person name="Beynon J.L."/>
            <person name="Chapman J."/>
            <person name="Damasceno C.M."/>
            <person name="Dorrance A.E."/>
            <person name="Dou D."/>
            <person name="Dickerman A.W."/>
            <person name="Dubchak I.L."/>
            <person name="Garbelotto M."/>
            <person name="Gijzen M."/>
            <person name="Gordon S.G."/>
            <person name="Govers F."/>
            <person name="Grunwald N.J."/>
            <person name="Huang W."/>
            <person name="Ivors K.L."/>
            <person name="Jones R.W."/>
            <person name="Kamoun S."/>
            <person name="Krampis K."/>
            <person name="Lamour K.H."/>
            <person name="Lee M.K."/>
            <person name="McDonald W.H."/>
            <person name="Medina M."/>
            <person name="Meijer H.J."/>
            <person name="Nordberg E.K."/>
            <person name="Maclean D.J."/>
            <person name="Ospina-Giraldo M.D."/>
            <person name="Morris P.F."/>
            <person name="Phuntumart V."/>
            <person name="Putnam N.H."/>
            <person name="Rash S."/>
            <person name="Rose J.K."/>
            <person name="Sakihama Y."/>
            <person name="Salamov A.A."/>
            <person name="Savidor A."/>
            <person name="Scheuring C.F."/>
            <person name="Smith B.M."/>
            <person name="Sobral B.W."/>
            <person name="Terry A."/>
            <person name="Torto-Alalibo T.A."/>
            <person name="Win J."/>
            <person name="Xu Z."/>
            <person name="Zhang H."/>
            <person name="Grigoriev I.V."/>
            <person name="Rokhsar D.S."/>
            <person name="Boore J.L."/>
        </authorList>
    </citation>
    <scope>NUCLEOTIDE SEQUENCE [LARGE SCALE GENOMIC DNA]</scope>
    <source>
        <strain evidence="2 3">P6497</strain>
    </source>
</reference>
<keyword evidence="1" id="KW-0472">Membrane</keyword>
<dbReference type="AlphaFoldDB" id="G4ZJ03"/>
<proteinExistence type="predicted"/>
<name>G4ZJ03_PHYSP</name>
<evidence type="ECO:0000313" key="3">
    <source>
        <dbReference type="Proteomes" id="UP000002640"/>
    </source>
</evidence>
<keyword evidence="1" id="KW-1133">Transmembrane helix</keyword>